<name>A0A8T0GRN1_CERPU</name>
<dbReference type="EMBL" id="CM026430">
    <property type="protein sequence ID" value="KAG0561095.1"/>
    <property type="molecule type" value="Genomic_DNA"/>
</dbReference>
<dbReference type="AlphaFoldDB" id="A0A8T0GRN1"/>
<protein>
    <submittedName>
        <fullName evidence="1">Uncharacterized protein</fullName>
    </submittedName>
</protein>
<feature type="non-terminal residue" evidence="1">
    <location>
        <position position="1"/>
    </location>
</feature>
<evidence type="ECO:0000313" key="2">
    <source>
        <dbReference type="Proteomes" id="UP000822688"/>
    </source>
</evidence>
<dbReference type="Proteomes" id="UP000822688">
    <property type="component" value="Chromosome 9"/>
</dbReference>
<accession>A0A8T0GRN1</accession>
<reference evidence="1" key="1">
    <citation type="submission" date="2020-06" db="EMBL/GenBank/DDBJ databases">
        <title>WGS assembly of Ceratodon purpureus strain R40.</title>
        <authorList>
            <person name="Carey S.B."/>
            <person name="Jenkins J."/>
            <person name="Shu S."/>
            <person name="Lovell J.T."/>
            <person name="Sreedasyam A."/>
            <person name="Maumus F."/>
            <person name="Tiley G.P."/>
            <person name="Fernandez-Pozo N."/>
            <person name="Barry K."/>
            <person name="Chen C."/>
            <person name="Wang M."/>
            <person name="Lipzen A."/>
            <person name="Daum C."/>
            <person name="Saski C.A."/>
            <person name="Payton A.C."/>
            <person name="Mcbreen J.C."/>
            <person name="Conrad R.E."/>
            <person name="Kollar L.M."/>
            <person name="Olsson S."/>
            <person name="Huttunen S."/>
            <person name="Landis J.B."/>
            <person name="Wickett N.J."/>
            <person name="Johnson M.G."/>
            <person name="Rensing S.A."/>
            <person name="Grimwood J."/>
            <person name="Schmutz J."/>
            <person name="Mcdaniel S.F."/>
        </authorList>
    </citation>
    <scope>NUCLEOTIDE SEQUENCE</scope>
    <source>
        <strain evidence="1">R40</strain>
    </source>
</reference>
<comment type="caution">
    <text evidence="1">The sequence shown here is derived from an EMBL/GenBank/DDBJ whole genome shotgun (WGS) entry which is preliminary data.</text>
</comment>
<gene>
    <name evidence="1" type="ORF">KC19_9G036600</name>
</gene>
<evidence type="ECO:0000313" key="1">
    <source>
        <dbReference type="EMBL" id="KAG0561095.1"/>
    </source>
</evidence>
<keyword evidence="2" id="KW-1185">Reference proteome</keyword>
<proteinExistence type="predicted"/>
<sequence>LAGIKQCCRFRRCLPAAAACGADTTTTFVSQGDCDGMLIVSRSHGFRSFVGTNNELNCAIVSRFKGRFFTFYSRLFGFMRGRIERRGRP</sequence>
<organism evidence="1 2">
    <name type="scientific">Ceratodon purpureus</name>
    <name type="common">Fire moss</name>
    <name type="synonym">Dicranum purpureum</name>
    <dbReference type="NCBI Taxonomy" id="3225"/>
    <lineage>
        <taxon>Eukaryota</taxon>
        <taxon>Viridiplantae</taxon>
        <taxon>Streptophyta</taxon>
        <taxon>Embryophyta</taxon>
        <taxon>Bryophyta</taxon>
        <taxon>Bryophytina</taxon>
        <taxon>Bryopsida</taxon>
        <taxon>Dicranidae</taxon>
        <taxon>Pseudoditrichales</taxon>
        <taxon>Ditrichaceae</taxon>
        <taxon>Ceratodon</taxon>
    </lineage>
</organism>